<organism evidence="2 3">
    <name type="scientific">Citrus unshiu</name>
    <name type="common">Satsuma mandarin</name>
    <name type="synonym">Citrus nobilis var. unshiu</name>
    <dbReference type="NCBI Taxonomy" id="55188"/>
    <lineage>
        <taxon>Eukaryota</taxon>
        <taxon>Viridiplantae</taxon>
        <taxon>Streptophyta</taxon>
        <taxon>Embryophyta</taxon>
        <taxon>Tracheophyta</taxon>
        <taxon>Spermatophyta</taxon>
        <taxon>Magnoliopsida</taxon>
        <taxon>eudicotyledons</taxon>
        <taxon>Gunneridae</taxon>
        <taxon>Pentapetalae</taxon>
        <taxon>rosids</taxon>
        <taxon>malvids</taxon>
        <taxon>Sapindales</taxon>
        <taxon>Rutaceae</taxon>
        <taxon>Aurantioideae</taxon>
        <taxon>Citrus</taxon>
    </lineage>
</organism>
<accession>A0A2H5QNS6</accession>
<comment type="caution">
    <text evidence="2">The sequence shown here is derived from an EMBL/GenBank/DDBJ whole genome shotgun (WGS) entry which is preliminary data.</text>
</comment>
<dbReference type="Proteomes" id="UP000236630">
    <property type="component" value="Unassembled WGS sequence"/>
</dbReference>
<name>A0A2H5QNS6_CITUN</name>
<dbReference type="EMBL" id="BDQV01000561">
    <property type="protein sequence ID" value="GAY66274.1"/>
    <property type="molecule type" value="Genomic_DNA"/>
</dbReference>
<evidence type="ECO:0000313" key="3">
    <source>
        <dbReference type="Proteomes" id="UP000236630"/>
    </source>
</evidence>
<evidence type="ECO:0000256" key="1">
    <source>
        <dbReference type="SAM" id="Coils"/>
    </source>
</evidence>
<protein>
    <submittedName>
        <fullName evidence="2">Uncharacterized protein</fullName>
    </submittedName>
</protein>
<gene>
    <name evidence="2" type="ORF">CUMW_247460</name>
</gene>
<proteinExistence type="predicted"/>
<reference evidence="2 3" key="1">
    <citation type="journal article" date="2017" name="Front. Genet.">
        <title>Draft sequencing of the heterozygous diploid genome of Satsuma (Citrus unshiu Marc.) using a hybrid assembly approach.</title>
        <authorList>
            <person name="Shimizu T."/>
            <person name="Tanizawa Y."/>
            <person name="Mochizuki T."/>
            <person name="Nagasaki H."/>
            <person name="Yoshioka T."/>
            <person name="Toyoda A."/>
            <person name="Fujiyama A."/>
            <person name="Kaminuma E."/>
            <person name="Nakamura Y."/>
        </authorList>
    </citation>
    <scope>NUCLEOTIDE SEQUENCE [LARGE SCALE GENOMIC DNA]</scope>
    <source>
        <strain evidence="3">cv. Miyagawa wase</strain>
    </source>
</reference>
<keyword evidence="3" id="KW-1185">Reference proteome</keyword>
<feature type="coiled-coil region" evidence="1">
    <location>
        <begin position="33"/>
        <end position="94"/>
    </location>
</feature>
<evidence type="ECO:0000313" key="2">
    <source>
        <dbReference type="EMBL" id="GAY66274.1"/>
    </source>
</evidence>
<keyword evidence="1" id="KW-0175">Coiled coil</keyword>
<dbReference type="AlphaFoldDB" id="A0A2H5QNS6"/>
<sequence>MEISSSVASKLGELLVEATINQARYLLCFNSIINELKDKETNLKEAKDGINEKIEQERQIHRAIVIEKDVEKWLKDVDKEMADVRNLNAKIDEKKSCLNGWCPNWGWQYWLGRKHQRRLASCPNYKIVANSAQSPFLNLYHQTKNCICQDILCLSGLQNRLAIRLLKH</sequence>